<proteinExistence type="predicted"/>
<keyword evidence="3" id="KW-1185">Reference proteome</keyword>
<dbReference type="InterPro" id="IPR058873">
    <property type="entry name" value="PDDEXK_GAPS4"/>
</dbReference>
<accession>A0A7K1GQV3</accession>
<dbReference type="RefSeq" id="WP_155037026.1">
    <property type="nucleotide sequence ID" value="NZ_JBHTIG010000027.1"/>
</dbReference>
<reference evidence="2 3" key="1">
    <citation type="journal article" date="2006" name="Int. J. Syst. Evol. Microbiol.">
        <title>Myroides pelagicus sp. nov., isolated from seawater in Thailand.</title>
        <authorList>
            <person name="Yoon J."/>
            <person name="Maneerat S."/>
            <person name="Kawai F."/>
            <person name="Yokota A."/>
        </authorList>
    </citation>
    <scope>NUCLEOTIDE SEQUENCE [LARGE SCALE GENOMIC DNA]</scope>
    <source>
        <strain evidence="2 3">SM1T</strain>
    </source>
</reference>
<dbReference type="AlphaFoldDB" id="A0A7K1GQV3"/>
<dbReference type="OrthoDB" id="2680225at2"/>
<sequence length="317" mass="36497">MGEISKISGDHGEDVVSKFFKEVIGHDNMESNIKVDCIYETKHIVGDAEKRVSHGIDALVSGVNSLKDNNLEVGIVSVKHTIDKYPTLKTFEAKFSSYFRELVYTINCFKKSPKAIAINKSPLAEGSKSTDYVGIIFWISNKDKNDTEWNIKDKIKKSLLNVDNEVYDKILIVDNDTLEFLYENILQVKKDYDIVDFFYPQTGFNQSSKTSSFGKKMPLIYLNSNIIPLRIEHQNEIFLYFLIKDEFSRDSYISLINLAKNINQIQATQKTVISFPNYNKLEHGSIIEEINNLNIIDRQFLGQVKVIKHKIDFRNNE</sequence>
<dbReference type="EMBL" id="WMJY01000064">
    <property type="protein sequence ID" value="MTH31060.1"/>
    <property type="molecule type" value="Genomic_DNA"/>
</dbReference>
<organism evidence="2 3">
    <name type="scientific">Myroides pelagicus</name>
    <dbReference type="NCBI Taxonomy" id="270914"/>
    <lineage>
        <taxon>Bacteria</taxon>
        <taxon>Pseudomonadati</taxon>
        <taxon>Bacteroidota</taxon>
        <taxon>Flavobacteriia</taxon>
        <taxon>Flavobacteriales</taxon>
        <taxon>Flavobacteriaceae</taxon>
        <taxon>Myroides</taxon>
    </lineage>
</organism>
<protein>
    <recommendedName>
        <fullName evidence="1">GAPS4 PD-(D/E)XK nuclease domain-containing protein</fullName>
    </recommendedName>
</protein>
<comment type="caution">
    <text evidence="2">The sequence shown here is derived from an EMBL/GenBank/DDBJ whole genome shotgun (WGS) entry which is preliminary data.</text>
</comment>
<evidence type="ECO:0000259" key="1">
    <source>
        <dbReference type="Pfam" id="PF26115"/>
    </source>
</evidence>
<name>A0A7K1GQV3_9FLAO</name>
<evidence type="ECO:0000313" key="3">
    <source>
        <dbReference type="Proteomes" id="UP000488936"/>
    </source>
</evidence>
<dbReference type="Pfam" id="PF26115">
    <property type="entry name" value="PDDEXK_GAPS4"/>
    <property type="match status" value="1"/>
</dbReference>
<evidence type="ECO:0000313" key="2">
    <source>
        <dbReference type="EMBL" id="MTH31060.1"/>
    </source>
</evidence>
<feature type="domain" description="GAPS4 PD-(D/E)XK nuclease" evidence="1">
    <location>
        <begin position="1"/>
        <end position="176"/>
    </location>
</feature>
<dbReference type="Proteomes" id="UP000488936">
    <property type="component" value="Unassembled WGS sequence"/>
</dbReference>
<gene>
    <name evidence="2" type="ORF">GJV77_14400</name>
</gene>